<comment type="caution">
    <text evidence="2">The sequence shown here is derived from an EMBL/GenBank/DDBJ whole genome shotgun (WGS) entry which is preliminary data.</text>
</comment>
<accession>A0ABU8HDM5</accession>
<dbReference type="EC" id="2.3.1.-" evidence="2"/>
<evidence type="ECO:0000313" key="3">
    <source>
        <dbReference type="Proteomes" id="UP001312865"/>
    </source>
</evidence>
<dbReference type="Proteomes" id="UP001312865">
    <property type="component" value="Unassembled WGS sequence"/>
</dbReference>
<feature type="domain" description="N-acetyltransferase" evidence="1">
    <location>
        <begin position="4"/>
        <end position="180"/>
    </location>
</feature>
<name>A0ABU8HDM5_9BACI</name>
<dbReference type="EMBL" id="JBBAXC010000007">
    <property type="protein sequence ID" value="MEI5907464.1"/>
    <property type="molecule type" value="Genomic_DNA"/>
</dbReference>
<dbReference type="InterPro" id="IPR016181">
    <property type="entry name" value="Acyl_CoA_acyltransferase"/>
</dbReference>
<dbReference type="SUPFAM" id="SSF55729">
    <property type="entry name" value="Acyl-CoA N-acyltransferases (Nat)"/>
    <property type="match status" value="1"/>
</dbReference>
<dbReference type="CDD" id="cd04301">
    <property type="entry name" value="NAT_SF"/>
    <property type="match status" value="1"/>
</dbReference>
<dbReference type="Pfam" id="PF00583">
    <property type="entry name" value="Acetyltransf_1"/>
    <property type="match status" value="1"/>
</dbReference>
<evidence type="ECO:0000259" key="1">
    <source>
        <dbReference type="PROSITE" id="PS51186"/>
    </source>
</evidence>
<dbReference type="GO" id="GO:0016746">
    <property type="term" value="F:acyltransferase activity"/>
    <property type="evidence" value="ECO:0007669"/>
    <property type="project" value="UniProtKB-KW"/>
</dbReference>
<gene>
    <name evidence="2" type="ORF">WAK64_10385</name>
</gene>
<sequence>MQNIEIRRPRSEDSIELNQFFSTVIKDTFAKEGLSEMHDFIENEIENKKQYLKCDLDSNGENRYFLIAIDKNSHKIIGTIACGPASELIISCTGRALKELYEVGTIFIHPDYQKRGIGTLLINELFLTFQNRDIKEFCLDSGYKNAQKVWMKKFGKPDYLLKDYWGEGRDHMIWKKSTHDMAINLRNDNR</sequence>
<keyword evidence="3" id="KW-1185">Reference proteome</keyword>
<keyword evidence="2" id="KW-0808">Transferase</keyword>
<organism evidence="2 3">
    <name type="scientific">Bacillus spongiae</name>
    <dbReference type="NCBI Taxonomy" id="2683610"/>
    <lineage>
        <taxon>Bacteria</taxon>
        <taxon>Bacillati</taxon>
        <taxon>Bacillota</taxon>
        <taxon>Bacilli</taxon>
        <taxon>Bacillales</taxon>
        <taxon>Bacillaceae</taxon>
        <taxon>Bacillus</taxon>
    </lineage>
</organism>
<dbReference type="RefSeq" id="WP_336586900.1">
    <property type="nucleotide sequence ID" value="NZ_JBBAXC010000007.1"/>
</dbReference>
<reference evidence="2 3" key="1">
    <citation type="journal article" date="2018" name="J. Microbiol.">
        <title>Bacillus spongiae sp. nov., isolated from sponge of Jeju Island.</title>
        <authorList>
            <person name="Lee G.E."/>
            <person name="Im W.T."/>
            <person name="Park J.S."/>
        </authorList>
    </citation>
    <scope>NUCLEOTIDE SEQUENCE [LARGE SCALE GENOMIC DNA]</scope>
    <source>
        <strain evidence="2 3">135PIL107-10</strain>
    </source>
</reference>
<protein>
    <submittedName>
        <fullName evidence="2">GNAT family N-acetyltransferase</fullName>
        <ecNumber evidence="2">2.3.1.-</ecNumber>
    </submittedName>
</protein>
<dbReference type="PROSITE" id="PS51186">
    <property type="entry name" value="GNAT"/>
    <property type="match status" value="1"/>
</dbReference>
<keyword evidence="2" id="KW-0012">Acyltransferase</keyword>
<proteinExistence type="predicted"/>
<dbReference type="InterPro" id="IPR000182">
    <property type="entry name" value="GNAT_dom"/>
</dbReference>
<dbReference type="Gene3D" id="3.40.630.30">
    <property type="match status" value="1"/>
</dbReference>
<evidence type="ECO:0000313" key="2">
    <source>
        <dbReference type="EMBL" id="MEI5907464.1"/>
    </source>
</evidence>